<organism evidence="1 2">
    <name type="scientific">Actinokineospora terrae</name>
    <dbReference type="NCBI Taxonomy" id="155974"/>
    <lineage>
        <taxon>Bacteria</taxon>
        <taxon>Bacillati</taxon>
        <taxon>Actinomycetota</taxon>
        <taxon>Actinomycetes</taxon>
        <taxon>Pseudonocardiales</taxon>
        <taxon>Pseudonocardiaceae</taxon>
        <taxon>Actinokineospora</taxon>
    </lineage>
</organism>
<keyword evidence="2" id="KW-1185">Reference proteome</keyword>
<name>A0A1H9TNW7_9PSEU</name>
<sequence>MTMRLRPVSPDVVIDELTAMVHTRTGGGRVRVLVDGAPPTAPAELADAVAERLRVLGRPVLRVSAVDFLRPASLRFERGKQDPDARYETWLDEGGLRREVLSPLAETGTGKVLPSLWNAATDRATRAEYVDLPPGGVLLLDGELLLGRGLPHEVSAHLWLSAPALVRRLPAAEHWALPAFARYDAEVRPLHTADLGVRVDDPRHPAVLDERPV</sequence>
<dbReference type="InterPro" id="IPR027417">
    <property type="entry name" value="P-loop_NTPase"/>
</dbReference>
<dbReference type="STRING" id="155974.SAMN04487818_106380"/>
<evidence type="ECO:0000313" key="1">
    <source>
        <dbReference type="EMBL" id="SER98619.1"/>
    </source>
</evidence>
<gene>
    <name evidence="1" type="ORF">SAMN04487818_106380</name>
</gene>
<dbReference type="AlphaFoldDB" id="A0A1H9TNW7"/>
<proteinExistence type="predicted"/>
<evidence type="ECO:0008006" key="3">
    <source>
        <dbReference type="Google" id="ProtNLM"/>
    </source>
</evidence>
<evidence type="ECO:0000313" key="2">
    <source>
        <dbReference type="Proteomes" id="UP000199051"/>
    </source>
</evidence>
<dbReference type="Proteomes" id="UP000199051">
    <property type="component" value="Unassembled WGS sequence"/>
</dbReference>
<accession>A0A1H9TNW7</accession>
<reference evidence="2" key="1">
    <citation type="submission" date="2016-10" db="EMBL/GenBank/DDBJ databases">
        <authorList>
            <person name="Varghese N."/>
            <person name="Submissions S."/>
        </authorList>
    </citation>
    <scope>NUCLEOTIDE SEQUENCE [LARGE SCALE GENOMIC DNA]</scope>
    <source>
        <strain evidence="2">DSM 44260</strain>
    </source>
</reference>
<dbReference type="EMBL" id="FOGI01000006">
    <property type="protein sequence ID" value="SER98619.1"/>
    <property type="molecule type" value="Genomic_DNA"/>
</dbReference>
<protein>
    <recommendedName>
        <fullName evidence="3">Uridine kinase</fullName>
    </recommendedName>
</protein>
<dbReference type="Gene3D" id="3.40.50.300">
    <property type="entry name" value="P-loop containing nucleotide triphosphate hydrolases"/>
    <property type="match status" value="1"/>
</dbReference>